<feature type="region of interest" description="Disordered" evidence="1">
    <location>
        <begin position="53"/>
        <end position="77"/>
    </location>
</feature>
<dbReference type="RefSeq" id="WP_189301874.1">
    <property type="nucleotide sequence ID" value="NZ_BMRP01000013.1"/>
</dbReference>
<protein>
    <submittedName>
        <fullName evidence="2">Uncharacterized protein</fullName>
    </submittedName>
</protein>
<sequence>MQFLHTSATGSLRAAVLTLTHEIFVRSASALDGTVRTGEPAFAPAGAARLQAGRSWSSTPYARRATPGPRGRHGTWR</sequence>
<gene>
    <name evidence="2" type="ORF">GCM10010211_40440</name>
</gene>
<dbReference type="EMBL" id="BMRP01000013">
    <property type="protein sequence ID" value="GGU70658.1"/>
    <property type="molecule type" value="Genomic_DNA"/>
</dbReference>
<proteinExistence type="predicted"/>
<comment type="caution">
    <text evidence="2">The sequence shown here is derived from an EMBL/GenBank/DDBJ whole genome shotgun (WGS) entry which is preliminary data.</text>
</comment>
<organism evidence="2 3">
    <name type="scientific">Streptomyces albospinus</name>
    <dbReference type="NCBI Taxonomy" id="285515"/>
    <lineage>
        <taxon>Bacteria</taxon>
        <taxon>Bacillati</taxon>
        <taxon>Actinomycetota</taxon>
        <taxon>Actinomycetes</taxon>
        <taxon>Kitasatosporales</taxon>
        <taxon>Streptomycetaceae</taxon>
        <taxon>Streptomyces</taxon>
    </lineage>
</organism>
<evidence type="ECO:0000313" key="3">
    <source>
        <dbReference type="Proteomes" id="UP000654471"/>
    </source>
</evidence>
<evidence type="ECO:0000313" key="2">
    <source>
        <dbReference type="EMBL" id="GGU70658.1"/>
    </source>
</evidence>
<dbReference type="Proteomes" id="UP000654471">
    <property type="component" value="Unassembled WGS sequence"/>
</dbReference>
<reference evidence="3" key="1">
    <citation type="journal article" date="2019" name="Int. J. Syst. Evol. Microbiol.">
        <title>The Global Catalogue of Microorganisms (GCM) 10K type strain sequencing project: providing services to taxonomists for standard genome sequencing and annotation.</title>
        <authorList>
            <consortium name="The Broad Institute Genomics Platform"/>
            <consortium name="The Broad Institute Genome Sequencing Center for Infectious Disease"/>
            <person name="Wu L."/>
            <person name="Ma J."/>
        </authorList>
    </citation>
    <scope>NUCLEOTIDE SEQUENCE [LARGE SCALE GENOMIC DNA]</scope>
    <source>
        <strain evidence="3">JCM 3399</strain>
    </source>
</reference>
<accession>A0ABQ2V6B2</accession>
<evidence type="ECO:0000256" key="1">
    <source>
        <dbReference type="SAM" id="MobiDB-lite"/>
    </source>
</evidence>
<keyword evidence="3" id="KW-1185">Reference proteome</keyword>
<name>A0ABQ2V6B2_9ACTN</name>